<dbReference type="InterPro" id="IPR027417">
    <property type="entry name" value="P-loop_NTPase"/>
</dbReference>
<dbReference type="SUPFAM" id="SSF52540">
    <property type="entry name" value="P-loop containing nucleoside triphosphate hydrolases"/>
    <property type="match status" value="2"/>
</dbReference>
<dbReference type="PROSITE" id="PS51194">
    <property type="entry name" value="HELICASE_CTER"/>
    <property type="match status" value="1"/>
</dbReference>
<dbReference type="PANTHER" id="PTHR45629">
    <property type="entry name" value="SNF2/RAD54 FAMILY MEMBER"/>
    <property type="match status" value="1"/>
</dbReference>
<comment type="subcellular location">
    <subcellularLocation>
        <location evidence="2">Nucleus</location>
    </subcellularLocation>
</comment>
<protein>
    <recommendedName>
        <fullName evidence="3">thymine dioxygenase</fullName>
        <ecNumber evidence="3">1.14.11.6</ecNumber>
    </recommendedName>
</protein>
<comment type="catalytic activity">
    <reaction evidence="12">
        <text>thymine + 2-oxoglutarate + O2 = 5-hydroxymethyluracil + succinate + CO2</text>
        <dbReference type="Rhea" id="RHEA:10316"/>
        <dbReference type="ChEBI" id="CHEBI:15379"/>
        <dbReference type="ChEBI" id="CHEBI:16526"/>
        <dbReference type="ChEBI" id="CHEBI:16810"/>
        <dbReference type="ChEBI" id="CHEBI:16964"/>
        <dbReference type="ChEBI" id="CHEBI:17821"/>
        <dbReference type="ChEBI" id="CHEBI:30031"/>
        <dbReference type="EC" id="1.14.11.6"/>
    </reaction>
</comment>
<evidence type="ECO:0000256" key="7">
    <source>
        <dbReference type="ARBA" id="ARBA00023002"/>
    </source>
</evidence>
<dbReference type="PANTHER" id="PTHR45629:SF7">
    <property type="entry name" value="DNA EXCISION REPAIR PROTEIN ERCC-6-RELATED"/>
    <property type="match status" value="1"/>
</dbReference>
<dbReference type="EMBL" id="HE573023">
    <property type="protein sequence ID" value="CCC49143.1"/>
    <property type="molecule type" value="Genomic_DNA"/>
</dbReference>
<keyword evidence="6" id="KW-0223">Dioxygenase</keyword>
<dbReference type="Gene3D" id="3.60.130.30">
    <property type="match status" value="1"/>
</dbReference>
<reference evidence="14" key="1">
    <citation type="journal article" date="2012" name="Proc. Natl. Acad. Sci. U.S.A.">
        <title>Antigenic diversity is generated by distinct evolutionary mechanisms in African trypanosome species.</title>
        <authorList>
            <person name="Jackson A.P."/>
            <person name="Berry A."/>
            <person name="Aslett M."/>
            <person name="Allison H.C."/>
            <person name="Burton P."/>
            <person name="Vavrova-Anderson J."/>
            <person name="Brown R."/>
            <person name="Browne H."/>
            <person name="Corton N."/>
            <person name="Hauser H."/>
            <person name="Gamble J."/>
            <person name="Gilderthorp R."/>
            <person name="Marcello L."/>
            <person name="McQuillan J."/>
            <person name="Otto T.D."/>
            <person name="Quail M.A."/>
            <person name="Sanders M.J."/>
            <person name="van Tonder A."/>
            <person name="Ginger M.L."/>
            <person name="Field M.C."/>
            <person name="Barry J.D."/>
            <person name="Hertz-Fowler C."/>
            <person name="Berriman M."/>
        </authorList>
    </citation>
    <scope>NUCLEOTIDE SEQUENCE</scope>
    <source>
        <strain evidence="14">Y486</strain>
    </source>
</reference>
<keyword evidence="7" id="KW-0560">Oxidoreductase</keyword>
<dbReference type="Pfam" id="PF12851">
    <property type="entry name" value="Tet_JBP"/>
    <property type="match status" value="1"/>
</dbReference>
<evidence type="ECO:0000256" key="12">
    <source>
        <dbReference type="ARBA" id="ARBA00048837"/>
    </source>
</evidence>
<dbReference type="GO" id="GO:0070580">
    <property type="term" value="P:base J metabolic process"/>
    <property type="evidence" value="ECO:0007669"/>
    <property type="project" value="UniProtKB-ARBA"/>
</dbReference>
<dbReference type="VEuPathDB" id="TriTrypDB:TvY486_0704770"/>
<dbReference type="InterPro" id="IPR038718">
    <property type="entry name" value="SNF2-like_sf"/>
</dbReference>
<feature type="domain" description="Helicase C-terminal" evidence="13">
    <location>
        <begin position="663"/>
        <end position="847"/>
    </location>
</feature>
<comment type="cofactor">
    <cofactor evidence="1">
        <name>Fe(2+)</name>
        <dbReference type="ChEBI" id="CHEBI:29033"/>
    </cofactor>
</comment>
<dbReference type="CDD" id="cd18793">
    <property type="entry name" value="SF2_C_SNF"/>
    <property type="match status" value="1"/>
</dbReference>
<keyword evidence="5" id="KW-0378">Hydrolase</keyword>
<keyword evidence="10" id="KW-0539">Nucleus</keyword>
<proteinExistence type="predicted"/>
<dbReference type="GO" id="GO:0016787">
    <property type="term" value="F:hydrolase activity"/>
    <property type="evidence" value="ECO:0007669"/>
    <property type="project" value="UniProtKB-KW"/>
</dbReference>
<evidence type="ECO:0000256" key="3">
    <source>
        <dbReference type="ARBA" id="ARBA00012263"/>
    </source>
</evidence>
<dbReference type="InterPro" id="IPR050496">
    <property type="entry name" value="SNF2_RAD54_helicase_repair"/>
</dbReference>
<gene>
    <name evidence="14" type="ORF">TVY486_0704770</name>
</gene>
<dbReference type="AlphaFoldDB" id="G0TYU3"/>
<evidence type="ECO:0000256" key="5">
    <source>
        <dbReference type="ARBA" id="ARBA00022801"/>
    </source>
</evidence>
<dbReference type="GO" id="GO:0046872">
    <property type="term" value="F:metal ion binding"/>
    <property type="evidence" value="ECO:0007669"/>
    <property type="project" value="UniProtKB-KW"/>
</dbReference>
<dbReference type="InterPro" id="IPR001650">
    <property type="entry name" value="Helicase_C-like"/>
</dbReference>
<keyword evidence="4" id="KW-0479">Metal-binding</keyword>
<organism evidence="14">
    <name type="scientific">Trypanosoma vivax (strain Y486)</name>
    <dbReference type="NCBI Taxonomy" id="1055687"/>
    <lineage>
        <taxon>Eukaryota</taxon>
        <taxon>Discoba</taxon>
        <taxon>Euglenozoa</taxon>
        <taxon>Kinetoplastea</taxon>
        <taxon>Metakinetoplastina</taxon>
        <taxon>Trypanosomatida</taxon>
        <taxon>Trypanosomatidae</taxon>
        <taxon>Trypanosoma</taxon>
        <taxon>Duttonella</taxon>
    </lineage>
</organism>
<evidence type="ECO:0000256" key="2">
    <source>
        <dbReference type="ARBA" id="ARBA00004123"/>
    </source>
</evidence>
<keyword evidence="8" id="KW-0408">Iron</keyword>
<accession>G0TYU3</accession>
<sequence length="893" mass="100954">MTSTCTRVSVETLREVLRTVLITGDPTIISPSAFWGELDTVVGEVKRHGMSLAAVPRDSITVMPPIPLSDFDLYKFCARYCAATTSEQRLEVRNQIRNHSYSIRTSELALPHQQLYHPSDYALRIVKFCARLILSSEEEYQRACVVAPLLHINPVQSICAELRSLRKAGLLTTSDPSHRVALTDTPDVVSSALDQITEGPVTYADELQLDQEHETDMDFTGHEVVDSVEGPVAEYLSEKDFELVNETCTVYDESGERLLAAFVRGGIEKKICRQAAAAVEDAATTQNMRKATNGGKVNPETGIVGFYDYLNNPTQHKCRETEFTRKNWRAIAQPCEAFLTSLDKLYDKYAPVHYKQQRIAIPPAYMLFDTVFSTLTVNRNFRTAVHRDSGDFRSGLAALCVVDGEFDGCHLAIKELGKAFQLSVGDVLFFDSALEHGNTEVHNPEGQWKRISVVCYLRCGLLSHACEVEDRRRLSKSLGLQKLLRSGKDSVVNLNDSNHPPLYVPCGMVEVLSMVQQAALRFIVNRLGRGSGCVVAFTMGLGKTLVSLATCQRYIQEWMSPYVFSVMETDLPPLHDFLIVCSYSNVQHKMFEDHFPKSADGLSSLKASEHRPYHLSTHPLCFLGFISGLYKSFNGSHKGTSEFKLEEKEGESRSYALNEDEYELIDYCLQLVSRGCLNEFVNKRRKTYSPNFDHAGRLQQRGEGFDFFCNMWDRRDFISKTLTAFNIPSALLRGRDCNSRRQTTMKAFRDDENIVCLVLSTPIGAYGLDFTAANHIILWDSWWNPQVEAQAIARAYRRNQSKSVVAYRLASEYEDTIVLKTQARKRALFQCLMSEQTTQAVPQRDLTDYVNREEDSDRKKIWLSLKSSTLEGGTPAVSRIIRYSDTLRTETWR</sequence>
<name>G0TYU3_TRYVY</name>
<dbReference type="InterPro" id="IPR049730">
    <property type="entry name" value="SNF2/RAD54-like_C"/>
</dbReference>
<dbReference type="GO" id="GO:0050341">
    <property type="term" value="F:thymine dioxygenase activity"/>
    <property type="evidence" value="ECO:0007669"/>
    <property type="project" value="UniProtKB-EC"/>
</dbReference>
<evidence type="ECO:0000256" key="9">
    <source>
        <dbReference type="ARBA" id="ARBA00023125"/>
    </source>
</evidence>
<dbReference type="GO" id="GO:0003678">
    <property type="term" value="F:DNA helicase activity"/>
    <property type="evidence" value="ECO:0007669"/>
    <property type="project" value="UniProtKB-EC"/>
</dbReference>
<dbReference type="SMART" id="SM00490">
    <property type="entry name" value="HELICc"/>
    <property type="match status" value="1"/>
</dbReference>
<comment type="catalytic activity">
    <reaction evidence="11">
        <text>ATP + H2O = ADP + phosphate + H(+)</text>
        <dbReference type="Rhea" id="RHEA:13065"/>
        <dbReference type="ChEBI" id="CHEBI:15377"/>
        <dbReference type="ChEBI" id="CHEBI:15378"/>
        <dbReference type="ChEBI" id="CHEBI:30616"/>
        <dbReference type="ChEBI" id="CHEBI:43474"/>
        <dbReference type="ChEBI" id="CHEBI:456216"/>
        <dbReference type="EC" id="3.6.4.12"/>
    </reaction>
</comment>
<evidence type="ECO:0000256" key="11">
    <source>
        <dbReference type="ARBA" id="ARBA00047995"/>
    </source>
</evidence>
<dbReference type="InterPro" id="IPR024779">
    <property type="entry name" value="2OGFeDO_JBP1/TET_oxygenase_dom"/>
</dbReference>
<dbReference type="GO" id="GO:0007131">
    <property type="term" value="P:reciprocal meiotic recombination"/>
    <property type="evidence" value="ECO:0007669"/>
    <property type="project" value="TreeGrafter"/>
</dbReference>
<evidence type="ECO:0000256" key="10">
    <source>
        <dbReference type="ARBA" id="ARBA00023242"/>
    </source>
</evidence>
<evidence type="ECO:0000313" key="14">
    <source>
        <dbReference type="EMBL" id="CCC49143.1"/>
    </source>
</evidence>
<dbReference type="Gene3D" id="3.40.50.300">
    <property type="entry name" value="P-loop containing nucleotide triphosphate hydrolases"/>
    <property type="match status" value="1"/>
</dbReference>
<dbReference type="EC" id="1.14.11.6" evidence="3"/>
<evidence type="ECO:0000259" key="13">
    <source>
        <dbReference type="PROSITE" id="PS51194"/>
    </source>
</evidence>
<evidence type="ECO:0000256" key="1">
    <source>
        <dbReference type="ARBA" id="ARBA00001954"/>
    </source>
</evidence>
<dbReference type="Pfam" id="PF00271">
    <property type="entry name" value="Helicase_C"/>
    <property type="match status" value="1"/>
</dbReference>
<keyword evidence="9" id="KW-0238">DNA-binding</keyword>
<dbReference type="GO" id="GO:0015616">
    <property type="term" value="F:DNA translocase activity"/>
    <property type="evidence" value="ECO:0007669"/>
    <property type="project" value="TreeGrafter"/>
</dbReference>
<dbReference type="Gene3D" id="3.40.50.10810">
    <property type="entry name" value="Tandem AAA-ATPase domain"/>
    <property type="match status" value="1"/>
</dbReference>
<evidence type="ECO:0000256" key="4">
    <source>
        <dbReference type="ARBA" id="ARBA00022723"/>
    </source>
</evidence>
<dbReference type="GO" id="GO:0005634">
    <property type="term" value="C:nucleus"/>
    <property type="evidence" value="ECO:0007669"/>
    <property type="project" value="UniProtKB-SubCell"/>
</dbReference>
<evidence type="ECO:0000256" key="8">
    <source>
        <dbReference type="ARBA" id="ARBA00023004"/>
    </source>
</evidence>
<dbReference type="GO" id="GO:0000724">
    <property type="term" value="P:double-strand break repair via homologous recombination"/>
    <property type="evidence" value="ECO:0007669"/>
    <property type="project" value="TreeGrafter"/>
</dbReference>
<evidence type="ECO:0000256" key="6">
    <source>
        <dbReference type="ARBA" id="ARBA00022964"/>
    </source>
</evidence>
<dbReference type="GO" id="GO:0003677">
    <property type="term" value="F:DNA binding"/>
    <property type="evidence" value="ECO:0007669"/>
    <property type="project" value="UniProtKB-KW"/>
</dbReference>